<reference evidence="2" key="1">
    <citation type="journal article" date="2019" name="Int. J. Syst. Evol. Microbiol.">
        <title>The Global Catalogue of Microorganisms (GCM) 10K type strain sequencing project: providing services to taxonomists for standard genome sequencing and annotation.</title>
        <authorList>
            <consortium name="The Broad Institute Genomics Platform"/>
            <consortium name="The Broad Institute Genome Sequencing Center for Infectious Disease"/>
            <person name="Wu L."/>
            <person name="Ma J."/>
        </authorList>
    </citation>
    <scope>NUCLEOTIDE SEQUENCE [LARGE SCALE GENOMIC DNA]</scope>
    <source>
        <strain evidence="2">KCTC 32255</strain>
    </source>
</reference>
<gene>
    <name evidence="1" type="ORF">ACFQGD_12820</name>
</gene>
<sequence>MALAVVQDLREHRATASVQEIVEFETDVLSGFVLARSAAGLADSTIRSDVTNLEQVRAWFGRPLWEWNPPTPTRTSATR</sequence>
<name>A0ABW2BZS6_9PSEU</name>
<comment type="caution">
    <text evidence="1">The sequence shown here is derived from an EMBL/GenBank/DDBJ whole genome shotgun (WGS) entry which is preliminary data.</text>
</comment>
<accession>A0ABW2BZS6</accession>
<evidence type="ECO:0000313" key="1">
    <source>
        <dbReference type="EMBL" id="MFC6868024.1"/>
    </source>
</evidence>
<keyword evidence="2" id="KW-1185">Reference proteome</keyword>
<organism evidence="1 2">
    <name type="scientific">Haloechinothrix salitolerans</name>
    <dbReference type="NCBI Taxonomy" id="926830"/>
    <lineage>
        <taxon>Bacteria</taxon>
        <taxon>Bacillati</taxon>
        <taxon>Actinomycetota</taxon>
        <taxon>Actinomycetes</taxon>
        <taxon>Pseudonocardiales</taxon>
        <taxon>Pseudonocardiaceae</taxon>
        <taxon>Haloechinothrix</taxon>
    </lineage>
</organism>
<dbReference type="Proteomes" id="UP001596337">
    <property type="component" value="Unassembled WGS sequence"/>
</dbReference>
<dbReference type="EMBL" id="JBHSXX010000001">
    <property type="protein sequence ID" value="MFC6868024.1"/>
    <property type="molecule type" value="Genomic_DNA"/>
</dbReference>
<evidence type="ECO:0000313" key="2">
    <source>
        <dbReference type="Proteomes" id="UP001596337"/>
    </source>
</evidence>
<protein>
    <submittedName>
        <fullName evidence="1">Uncharacterized protein</fullName>
    </submittedName>
</protein>
<proteinExistence type="predicted"/>
<dbReference type="RefSeq" id="WP_345393121.1">
    <property type="nucleotide sequence ID" value="NZ_BAABLA010000017.1"/>
</dbReference>